<dbReference type="PROSITE" id="PS50850">
    <property type="entry name" value="MFS"/>
    <property type="match status" value="1"/>
</dbReference>
<keyword evidence="2 5" id="KW-0812">Transmembrane</keyword>
<dbReference type="InterPro" id="IPR020846">
    <property type="entry name" value="MFS_dom"/>
</dbReference>
<feature type="domain" description="Major facilitator superfamily (MFS) profile" evidence="6">
    <location>
        <begin position="16"/>
        <end position="223"/>
    </location>
</feature>
<dbReference type="EMBL" id="JBEFKJ010000016">
    <property type="protein sequence ID" value="KAL2041649.1"/>
    <property type="molecule type" value="Genomic_DNA"/>
</dbReference>
<evidence type="ECO:0000256" key="3">
    <source>
        <dbReference type="ARBA" id="ARBA00022989"/>
    </source>
</evidence>
<dbReference type="Pfam" id="PF07690">
    <property type="entry name" value="MFS_1"/>
    <property type="match status" value="1"/>
</dbReference>
<dbReference type="InterPro" id="IPR011701">
    <property type="entry name" value="MFS"/>
</dbReference>
<evidence type="ECO:0000259" key="6">
    <source>
        <dbReference type="PROSITE" id="PS50850"/>
    </source>
</evidence>
<name>A0ABR4A819_9LECA</name>
<feature type="transmembrane region" description="Helical" evidence="5">
    <location>
        <begin position="112"/>
        <end position="131"/>
    </location>
</feature>
<reference evidence="7 8" key="1">
    <citation type="submission" date="2024-09" db="EMBL/GenBank/DDBJ databases">
        <title>Rethinking Asexuality: The Enigmatic Case of Functional Sexual Genes in Lepraria (Stereocaulaceae).</title>
        <authorList>
            <person name="Doellman M."/>
            <person name="Sun Y."/>
            <person name="Barcenas-Pena A."/>
            <person name="Lumbsch H.T."/>
            <person name="Grewe F."/>
        </authorList>
    </citation>
    <scope>NUCLEOTIDE SEQUENCE [LARGE SCALE GENOMIC DNA]</scope>
    <source>
        <strain evidence="7 8">Mercado 3170</strain>
    </source>
</reference>
<evidence type="ECO:0000256" key="2">
    <source>
        <dbReference type="ARBA" id="ARBA00022692"/>
    </source>
</evidence>
<feature type="transmembrane region" description="Helical" evidence="5">
    <location>
        <begin position="138"/>
        <end position="157"/>
    </location>
</feature>
<dbReference type="InterPro" id="IPR036259">
    <property type="entry name" value="MFS_trans_sf"/>
</dbReference>
<feature type="transmembrane region" description="Helical" evidence="5">
    <location>
        <begin position="51"/>
        <end position="73"/>
    </location>
</feature>
<evidence type="ECO:0000256" key="4">
    <source>
        <dbReference type="ARBA" id="ARBA00023136"/>
    </source>
</evidence>
<protein>
    <recommendedName>
        <fullName evidence="6">Major facilitator superfamily (MFS) profile domain-containing protein</fullName>
    </recommendedName>
</protein>
<evidence type="ECO:0000313" key="8">
    <source>
        <dbReference type="Proteomes" id="UP001590950"/>
    </source>
</evidence>
<proteinExistence type="predicted"/>
<dbReference type="PANTHER" id="PTHR23501:SF199">
    <property type="entry name" value="MFS EFFLUX TRANSPORTER INPD-RELATED"/>
    <property type="match status" value="1"/>
</dbReference>
<gene>
    <name evidence="7" type="ORF">N7G274_005433</name>
</gene>
<accession>A0ABR4A819</accession>
<keyword evidence="3 5" id="KW-1133">Transmembrane helix</keyword>
<comment type="subcellular location">
    <subcellularLocation>
        <location evidence="1">Membrane</location>
        <topology evidence="1">Multi-pass membrane protein</topology>
    </subcellularLocation>
</comment>
<comment type="caution">
    <text evidence="7">The sequence shown here is derived from an EMBL/GenBank/DDBJ whole genome shotgun (WGS) entry which is preliminary data.</text>
</comment>
<evidence type="ECO:0000256" key="5">
    <source>
        <dbReference type="SAM" id="Phobius"/>
    </source>
</evidence>
<keyword evidence="8" id="KW-1185">Reference proteome</keyword>
<feature type="transmembrane region" description="Helical" evidence="5">
    <location>
        <begin position="169"/>
        <end position="189"/>
    </location>
</feature>
<keyword evidence="4 5" id="KW-0472">Membrane</keyword>
<sequence>MTADHEHPTGLRLAIILLSLFLGTFLVAIDTTIVSVAIPKIPTQFHALNDIGWYGSAYLITITAFQPAGGTIYKILNAKIVYLSAIVVFEAGSALCAAAPSSPVFHLGRAVAGRGAALLIQGAISVITHISTLEKRPLYIGLVVSCFGISASFSPVLGGALTTRVNWRWCFWINLPIGAVVLCLVFLNLNLKIKKDPLRDFSATEKLRHLDPLGIVLLLGAVS</sequence>
<dbReference type="Gene3D" id="1.20.1720.10">
    <property type="entry name" value="Multidrug resistance protein D"/>
    <property type="match status" value="1"/>
</dbReference>
<evidence type="ECO:0000313" key="7">
    <source>
        <dbReference type="EMBL" id="KAL2041649.1"/>
    </source>
</evidence>
<feature type="transmembrane region" description="Helical" evidence="5">
    <location>
        <begin position="80"/>
        <end position="100"/>
    </location>
</feature>
<dbReference type="PANTHER" id="PTHR23501">
    <property type="entry name" value="MAJOR FACILITATOR SUPERFAMILY"/>
    <property type="match status" value="1"/>
</dbReference>
<feature type="transmembrane region" description="Helical" evidence="5">
    <location>
        <begin position="12"/>
        <end position="39"/>
    </location>
</feature>
<dbReference type="SUPFAM" id="SSF103473">
    <property type="entry name" value="MFS general substrate transporter"/>
    <property type="match status" value="1"/>
</dbReference>
<organism evidence="7 8">
    <name type="scientific">Stereocaulon virgatum</name>
    <dbReference type="NCBI Taxonomy" id="373712"/>
    <lineage>
        <taxon>Eukaryota</taxon>
        <taxon>Fungi</taxon>
        <taxon>Dikarya</taxon>
        <taxon>Ascomycota</taxon>
        <taxon>Pezizomycotina</taxon>
        <taxon>Lecanoromycetes</taxon>
        <taxon>OSLEUM clade</taxon>
        <taxon>Lecanoromycetidae</taxon>
        <taxon>Lecanorales</taxon>
        <taxon>Lecanorineae</taxon>
        <taxon>Stereocaulaceae</taxon>
        <taxon>Stereocaulon</taxon>
    </lineage>
</organism>
<dbReference type="Proteomes" id="UP001590950">
    <property type="component" value="Unassembled WGS sequence"/>
</dbReference>
<evidence type="ECO:0000256" key="1">
    <source>
        <dbReference type="ARBA" id="ARBA00004141"/>
    </source>
</evidence>